<evidence type="ECO:0000256" key="2">
    <source>
        <dbReference type="SAM" id="SignalP"/>
    </source>
</evidence>
<evidence type="ECO:0008006" key="5">
    <source>
        <dbReference type="Google" id="ProtNLM"/>
    </source>
</evidence>
<keyword evidence="4" id="KW-1185">Reference proteome</keyword>
<protein>
    <recommendedName>
        <fullName evidence="5">Apple domain-containing protein</fullName>
    </recommendedName>
</protein>
<keyword evidence="2" id="KW-0732">Signal</keyword>
<accession>A0A023B975</accession>
<dbReference type="EMBL" id="AFNH02000401">
    <property type="protein sequence ID" value="EZG71569.1"/>
    <property type="molecule type" value="Genomic_DNA"/>
</dbReference>
<feature type="region of interest" description="Disordered" evidence="1">
    <location>
        <begin position="287"/>
        <end position="378"/>
    </location>
</feature>
<feature type="compositionally biased region" description="Low complexity" evidence="1">
    <location>
        <begin position="339"/>
        <end position="354"/>
    </location>
</feature>
<comment type="caution">
    <text evidence="3">The sequence shown here is derived from an EMBL/GenBank/DDBJ whole genome shotgun (WGS) entry which is preliminary data.</text>
</comment>
<dbReference type="RefSeq" id="XP_011129814.1">
    <property type="nucleotide sequence ID" value="XM_011131512.1"/>
</dbReference>
<gene>
    <name evidence="3" type="ORF">GNI_052490</name>
</gene>
<feature type="signal peptide" evidence="2">
    <location>
        <begin position="1"/>
        <end position="15"/>
    </location>
</feature>
<proteinExistence type="predicted"/>
<dbReference type="GeneID" id="22911936"/>
<dbReference type="Proteomes" id="UP000019763">
    <property type="component" value="Unassembled WGS sequence"/>
</dbReference>
<feature type="compositionally biased region" description="Low complexity" evidence="1">
    <location>
        <begin position="306"/>
        <end position="325"/>
    </location>
</feature>
<evidence type="ECO:0000313" key="4">
    <source>
        <dbReference type="Proteomes" id="UP000019763"/>
    </source>
</evidence>
<sequence>MMKTTASLLFPVVFSSWVYDWPYGPSGECRCMEIDIQLPKGYDTENECLSGFASEEYEYCSFEGRGLSEHQCGDAVSLTSETTNADCEHECIKAVVGSSTIGDFAAQCKLETVVNFGDRVTTLPITCFTNYVLGYADFNPQIPGRLAPLKVFENVDTAARCQSLCQEVSDCAWFQWRAVPDCGLAVAGYTPYQAAVHTCSLYDIDYVNGVLNADLTSIAPDRNACDIEQFEDKCSDLFNVEYWNPFAPMQCLSCDCEQKCAFKTHSHVSGPAFCDADVPTELCEIKPPTPHTTEEVTCPTTQECGTTPQQTEATTTQQVTTAQDTTDYKTIPTRPPTQPTETRPPTQPSTQTPPRTRPPTQPTYESSSRTRPATQPTFTTVPKNARMVPFEALENTELDQATSTVAATEEDTTTQLETTTVETTTGLETTTTVTETTTTDLITSTQDHTTDGAGNCVCTPGQECNCADKI</sequence>
<dbReference type="VEuPathDB" id="CryptoDB:GNI_052490"/>
<evidence type="ECO:0000313" key="3">
    <source>
        <dbReference type="EMBL" id="EZG71569.1"/>
    </source>
</evidence>
<feature type="chain" id="PRO_5012181271" description="Apple domain-containing protein" evidence="2">
    <location>
        <begin position="16"/>
        <end position="470"/>
    </location>
</feature>
<dbReference type="AlphaFoldDB" id="A0A023B975"/>
<name>A0A023B975_GRENI</name>
<reference evidence="3" key="1">
    <citation type="submission" date="2013-12" db="EMBL/GenBank/DDBJ databases">
        <authorList>
            <person name="Omoto C.K."/>
            <person name="Sibley D."/>
            <person name="Venepally P."/>
            <person name="Hadjithomas M."/>
            <person name="Karamycheva S."/>
            <person name="Brunk B."/>
            <person name="Roos D."/>
            <person name="Caler E."/>
            <person name="Lorenzi H."/>
        </authorList>
    </citation>
    <scope>NUCLEOTIDE SEQUENCE</scope>
</reference>
<organism evidence="3 4">
    <name type="scientific">Gregarina niphandrodes</name>
    <name type="common">Septate eugregarine</name>
    <dbReference type="NCBI Taxonomy" id="110365"/>
    <lineage>
        <taxon>Eukaryota</taxon>
        <taxon>Sar</taxon>
        <taxon>Alveolata</taxon>
        <taxon>Apicomplexa</taxon>
        <taxon>Conoidasida</taxon>
        <taxon>Gregarinasina</taxon>
        <taxon>Eugregarinorida</taxon>
        <taxon>Gregarinidae</taxon>
        <taxon>Gregarina</taxon>
    </lineage>
</organism>
<evidence type="ECO:0000256" key="1">
    <source>
        <dbReference type="SAM" id="MobiDB-lite"/>
    </source>
</evidence>
<feature type="compositionally biased region" description="Polar residues" evidence="1">
    <location>
        <begin position="364"/>
        <end position="378"/>
    </location>
</feature>